<organism evidence="1">
    <name type="scientific">uncultured Solirubrobacteraceae bacterium</name>
    <dbReference type="NCBI Taxonomy" id="1162706"/>
    <lineage>
        <taxon>Bacteria</taxon>
        <taxon>Bacillati</taxon>
        <taxon>Actinomycetota</taxon>
        <taxon>Thermoleophilia</taxon>
        <taxon>Solirubrobacterales</taxon>
        <taxon>Solirubrobacteraceae</taxon>
        <taxon>environmental samples</taxon>
    </lineage>
</organism>
<reference evidence="1" key="1">
    <citation type="submission" date="2020-02" db="EMBL/GenBank/DDBJ databases">
        <authorList>
            <person name="Meier V. D."/>
        </authorList>
    </citation>
    <scope>NUCLEOTIDE SEQUENCE</scope>
    <source>
        <strain evidence="1">AVDCRST_MAG67</strain>
    </source>
</reference>
<evidence type="ECO:0000313" key="1">
    <source>
        <dbReference type="EMBL" id="CAA9472023.1"/>
    </source>
</evidence>
<dbReference type="EMBL" id="CADCVQ010000009">
    <property type="protein sequence ID" value="CAA9472023.1"/>
    <property type="molecule type" value="Genomic_DNA"/>
</dbReference>
<dbReference type="AlphaFoldDB" id="A0A6J4RMZ9"/>
<gene>
    <name evidence="1" type="ORF">AVDCRST_MAG67-264</name>
</gene>
<name>A0A6J4RMZ9_9ACTN</name>
<protein>
    <submittedName>
        <fullName evidence="1">Uncharacterized protein</fullName>
    </submittedName>
</protein>
<accession>A0A6J4RMZ9</accession>
<sequence>MHVLRGLPKVRCSHNYTPAAYETYVESYALRSCAPAQPVRRAAP</sequence>
<proteinExistence type="predicted"/>